<evidence type="ECO:0000313" key="9">
    <source>
        <dbReference type="Proteomes" id="UP000298763"/>
    </source>
</evidence>
<comment type="similarity">
    <text evidence="1">Belongs to the metallo-beta-lactamase superfamily.</text>
</comment>
<keyword evidence="3 7" id="KW-0378">Hydrolase</keyword>
<dbReference type="Pfam" id="PF00753">
    <property type="entry name" value="Lactamase_B"/>
    <property type="match status" value="1"/>
</dbReference>
<dbReference type="InterPro" id="IPR051013">
    <property type="entry name" value="MBL_superfamily_lactonases"/>
</dbReference>
<dbReference type="Proteomes" id="UP000298763">
    <property type="component" value="Chromosome"/>
</dbReference>
<reference evidence="7 10" key="2">
    <citation type="submission" date="2020-08" db="EMBL/GenBank/DDBJ databases">
        <title>Genomic Encyclopedia of Type Strains, Phase III (KMG-III): the genomes of soil and plant-associated and newly described type strains.</title>
        <authorList>
            <person name="Whitman W."/>
        </authorList>
    </citation>
    <scope>NUCLEOTIDE SEQUENCE [LARGE SCALE GENOMIC DNA]</scope>
    <source>
        <strain evidence="7 10">CECT 7753</strain>
    </source>
</reference>
<evidence type="ECO:0000313" key="10">
    <source>
        <dbReference type="Proteomes" id="UP000584325"/>
    </source>
</evidence>
<keyword evidence="5" id="KW-0732">Signal</keyword>
<evidence type="ECO:0000256" key="1">
    <source>
        <dbReference type="ARBA" id="ARBA00007749"/>
    </source>
</evidence>
<dbReference type="InterPro" id="IPR001279">
    <property type="entry name" value="Metallo-B-lactamas"/>
</dbReference>
<evidence type="ECO:0000256" key="2">
    <source>
        <dbReference type="ARBA" id="ARBA00022723"/>
    </source>
</evidence>
<evidence type="ECO:0000313" key="8">
    <source>
        <dbReference type="EMBL" id="QCP09285.1"/>
    </source>
</evidence>
<evidence type="ECO:0000256" key="4">
    <source>
        <dbReference type="ARBA" id="ARBA00022833"/>
    </source>
</evidence>
<dbReference type="EMBL" id="JACHXS010000017">
    <property type="protein sequence ID" value="MBB3225189.1"/>
    <property type="molecule type" value="Genomic_DNA"/>
</dbReference>
<dbReference type="OrthoDB" id="5443440at2"/>
<keyword evidence="9" id="KW-1185">Reference proteome</keyword>
<proteinExistence type="inferred from homology"/>
<dbReference type="Gene3D" id="3.60.15.10">
    <property type="entry name" value="Ribonuclease Z/Hydroxyacylglutathione hydrolase-like"/>
    <property type="match status" value="1"/>
</dbReference>
<dbReference type="GO" id="GO:0016787">
    <property type="term" value="F:hydrolase activity"/>
    <property type="evidence" value="ECO:0007669"/>
    <property type="project" value="UniProtKB-KW"/>
</dbReference>
<dbReference type="PANTHER" id="PTHR42978:SF6">
    <property type="entry name" value="QUORUM-QUENCHING LACTONASE YTNP-RELATED"/>
    <property type="match status" value="1"/>
</dbReference>
<feature type="signal peptide" evidence="5">
    <location>
        <begin position="1"/>
        <end position="29"/>
    </location>
</feature>
<evidence type="ECO:0000256" key="3">
    <source>
        <dbReference type="ARBA" id="ARBA00022801"/>
    </source>
</evidence>
<sequence length="331" mass="35471">MSKKFGIHARNLLSNLVISSLIGATAAHAAAPVQSEQAPGFYRQQVGDAVVTAVYDGYLDLDPKDLSGMTQQQIQVHIAKLFQAKNSTVQTAVNAYLVHTKDNLILIDSGSSDCFGPTVGRLVDNIKLAGYDPADVDTVLLTHLHPDHACGITTPGGKPAFPNATIWADRKDADFWLKQSSASKLPASQHVFLKMAQAAVAPYAAQGRFKTFTGSDTIVPGVTVVPSNGHTPGHSSYLVDSGAEKLLVWGDIVHFHAVQLPHPEVTIEVDVASEEAVASRRKILAEATQQKWLVAAAHHPFPGLGHVRKEAIGYSWVPVEYAPLKTAAKVK</sequence>
<evidence type="ECO:0000256" key="5">
    <source>
        <dbReference type="SAM" id="SignalP"/>
    </source>
</evidence>
<protein>
    <submittedName>
        <fullName evidence="7">Glyoxylase-like metal-dependent hydrolase (Beta-lactamase superfamily II)</fullName>
    </submittedName>
    <submittedName>
        <fullName evidence="8">MBL fold metallo-hydrolase</fullName>
    </submittedName>
</protein>
<keyword evidence="2" id="KW-0479">Metal-binding</keyword>
<organism evidence="7 10">
    <name type="scientific">Pseudoduganella umbonata</name>
    <dbReference type="NCBI Taxonomy" id="864828"/>
    <lineage>
        <taxon>Bacteria</taxon>
        <taxon>Pseudomonadati</taxon>
        <taxon>Pseudomonadota</taxon>
        <taxon>Betaproteobacteria</taxon>
        <taxon>Burkholderiales</taxon>
        <taxon>Oxalobacteraceae</taxon>
        <taxon>Telluria group</taxon>
        <taxon>Pseudoduganella</taxon>
    </lineage>
</organism>
<feature type="domain" description="Metallo-beta-lactamase" evidence="6">
    <location>
        <begin position="92"/>
        <end position="298"/>
    </location>
</feature>
<keyword evidence="4" id="KW-0862">Zinc</keyword>
<dbReference type="RefSeq" id="WP_137312173.1">
    <property type="nucleotide sequence ID" value="NZ_CP040017.1"/>
</dbReference>
<feature type="chain" id="PRO_5044607217" evidence="5">
    <location>
        <begin position="30"/>
        <end position="331"/>
    </location>
</feature>
<evidence type="ECO:0000313" key="7">
    <source>
        <dbReference type="EMBL" id="MBB3225189.1"/>
    </source>
</evidence>
<dbReference type="AlphaFoldDB" id="A0A4P8HM47"/>
<dbReference type="PANTHER" id="PTHR42978">
    <property type="entry name" value="QUORUM-QUENCHING LACTONASE YTNP-RELATED-RELATED"/>
    <property type="match status" value="1"/>
</dbReference>
<dbReference type="EMBL" id="CP040017">
    <property type="protein sequence ID" value="QCP09285.1"/>
    <property type="molecule type" value="Genomic_DNA"/>
</dbReference>
<accession>A0A4P8HM47</accession>
<dbReference type="InterPro" id="IPR036866">
    <property type="entry name" value="RibonucZ/Hydroxyglut_hydro"/>
</dbReference>
<dbReference type="SUPFAM" id="SSF56281">
    <property type="entry name" value="Metallo-hydrolase/oxidoreductase"/>
    <property type="match status" value="1"/>
</dbReference>
<evidence type="ECO:0000259" key="6">
    <source>
        <dbReference type="SMART" id="SM00849"/>
    </source>
</evidence>
<name>A0A4P8HM47_9BURK</name>
<dbReference type="GO" id="GO:0046872">
    <property type="term" value="F:metal ion binding"/>
    <property type="evidence" value="ECO:0007669"/>
    <property type="project" value="UniProtKB-KW"/>
</dbReference>
<dbReference type="Proteomes" id="UP000584325">
    <property type="component" value="Unassembled WGS sequence"/>
</dbReference>
<reference evidence="8 9" key="1">
    <citation type="submission" date="2019-05" db="EMBL/GenBank/DDBJ databases">
        <title>Draft Genome Sequences of Six Type Strains of the Genus Massilia.</title>
        <authorList>
            <person name="Miess H."/>
            <person name="Frediansyhah A."/>
            <person name="Gross H."/>
        </authorList>
    </citation>
    <scope>NUCLEOTIDE SEQUENCE [LARGE SCALE GENOMIC DNA]</scope>
    <source>
        <strain evidence="8 9">DSMZ 26121</strain>
    </source>
</reference>
<gene>
    <name evidence="8" type="ORF">FCL38_01675</name>
    <name evidence="7" type="ORF">FHS02_006060</name>
</gene>
<dbReference type="CDD" id="cd07720">
    <property type="entry name" value="OPHC2-like_MBL-fold"/>
    <property type="match status" value="1"/>
</dbReference>
<dbReference type="SMART" id="SM00849">
    <property type="entry name" value="Lactamase_B"/>
    <property type="match status" value="1"/>
</dbReference>